<dbReference type="AlphaFoldDB" id="A0A5R9GE40"/>
<evidence type="ECO:0000313" key="1">
    <source>
        <dbReference type="EMBL" id="TLS53389.1"/>
    </source>
</evidence>
<dbReference type="Proteomes" id="UP000309676">
    <property type="component" value="Unassembled WGS sequence"/>
</dbReference>
<proteinExistence type="predicted"/>
<keyword evidence="2" id="KW-1185">Reference proteome</keyword>
<reference evidence="1 2" key="1">
    <citation type="submission" date="2019-05" db="EMBL/GenBank/DDBJ databases">
        <authorList>
            <person name="Narsing Rao M.P."/>
            <person name="Li W.J."/>
        </authorList>
    </citation>
    <scope>NUCLEOTIDE SEQUENCE [LARGE SCALE GENOMIC DNA]</scope>
    <source>
        <strain evidence="1 2">SYSU_K30003</strain>
    </source>
</reference>
<evidence type="ECO:0000313" key="2">
    <source>
        <dbReference type="Proteomes" id="UP000309676"/>
    </source>
</evidence>
<comment type="caution">
    <text evidence="1">The sequence shown here is derived from an EMBL/GenBank/DDBJ whole genome shotgun (WGS) entry which is preliminary data.</text>
</comment>
<gene>
    <name evidence="1" type="ORF">FE782_03715</name>
</gene>
<protein>
    <submittedName>
        <fullName evidence="1">Uncharacterized protein</fullName>
    </submittedName>
</protein>
<name>A0A5R9GE40_9BACL</name>
<dbReference type="EMBL" id="VCIW01000002">
    <property type="protein sequence ID" value="TLS53389.1"/>
    <property type="molecule type" value="Genomic_DNA"/>
</dbReference>
<organism evidence="1 2">
    <name type="scientific">Paenibacillus antri</name>
    <dbReference type="NCBI Taxonomy" id="2582848"/>
    <lineage>
        <taxon>Bacteria</taxon>
        <taxon>Bacillati</taxon>
        <taxon>Bacillota</taxon>
        <taxon>Bacilli</taxon>
        <taxon>Bacillales</taxon>
        <taxon>Paenibacillaceae</taxon>
        <taxon>Paenibacillus</taxon>
    </lineage>
</organism>
<accession>A0A5R9GE40</accession>
<dbReference type="RefSeq" id="WP_138192635.1">
    <property type="nucleotide sequence ID" value="NZ_VCIW01000002.1"/>
</dbReference>
<sequence length="82" mass="9772">MNAKYSAEDAKDRCEFLQPGRECALFLAMTDVDDKRCRYFRPDEPEVTRCNYLELFLMKKPKVRRSNERHVLRARQSVSGRE</sequence>